<proteinExistence type="predicted"/>
<dbReference type="KEGG" id="mas:Mahau_0375"/>
<dbReference type="Gene3D" id="2.30.30.240">
    <property type="entry name" value="PRC-barrel domain"/>
    <property type="match status" value="1"/>
</dbReference>
<dbReference type="OrthoDB" id="53812at2"/>
<name>F3ZY66_MAHA5</name>
<feature type="domain" description="PRC-barrel" evidence="1">
    <location>
        <begin position="3"/>
        <end position="70"/>
    </location>
</feature>
<dbReference type="Pfam" id="PF05239">
    <property type="entry name" value="PRC"/>
    <property type="match status" value="1"/>
</dbReference>
<dbReference type="AlphaFoldDB" id="F3ZY66"/>
<dbReference type="InterPro" id="IPR011033">
    <property type="entry name" value="PRC_barrel-like_sf"/>
</dbReference>
<protein>
    <submittedName>
        <fullName evidence="2">PRC-barrel domain protein</fullName>
    </submittedName>
</protein>
<dbReference type="InterPro" id="IPR027275">
    <property type="entry name" value="PRC-brl_dom"/>
</dbReference>
<dbReference type="Proteomes" id="UP000008457">
    <property type="component" value="Chromosome"/>
</dbReference>
<dbReference type="STRING" id="697281.Mahau_0375"/>
<evidence type="ECO:0000259" key="1">
    <source>
        <dbReference type="Pfam" id="PF05239"/>
    </source>
</evidence>
<reference evidence="2 3" key="2">
    <citation type="journal article" date="2011" name="Stand. Genomic Sci.">
        <title>Complete genome sequence of Mahella australiensis type strain (50-1 BON).</title>
        <authorList>
            <person name="Sikorski J."/>
            <person name="Teshima H."/>
            <person name="Nolan M."/>
            <person name="Lucas S."/>
            <person name="Hammon N."/>
            <person name="Deshpande S."/>
            <person name="Cheng J.F."/>
            <person name="Pitluck S."/>
            <person name="Liolios K."/>
            <person name="Pagani I."/>
            <person name="Ivanova N."/>
            <person name="Huntemann M."/>
            <person name="Mavromatis K."/>
            <person name="Ovchinikova G."/>
            <person name="Pati A."/>
            <person name="Tapia R."/>
            <person name="Han C."/>
            <person name="Goodwin L."/>
            <person name="Chen A."/>
            <person name="Palaniappan K."/>
            <person name="Land M."/>
            <person name="Hauser L."/>
            <person name="Ngatchou-Djao O.D."/>
            <person name="Rohde M."/>
            <person name="Pukall R."/>
            <person name="Spring S."/>
            <person name="Abt B."/>
            <person name="Goker M."/>
            <person name="Detter J.C."/>
            <person name="Woyke T."/>
            <person name="Bristow J."/>
            <person name="Markowitz V."/>
            <person name="Hugenholtz P."/>
            <person name="Eisen J.A."/>
            <person name="Kyrpides N.C."/>
            <person name="Klenk H.P."/>
            <person name="Lapidus A."/>
        </authorList>
    </citation>
    <scope>NUCLEOTIDE SEQUENCE [LARGE SCALE GENOMIC DNA]</scope>
    <source>
        <strain evidence="3">DSM 15567 / CIP 107919 / 50-1 BON</strain>
    </source>
</reference>
<accession>F3ZY66</accession>
<dbReference type="eggNOG" id="COG3881">
    <property type="taxonomic scope" value="Bacteria"/>
</dbReference>
<sequence>MKASHQIIGLPVISAQEGIEAGNIKELLIDPQKRAVRFAVVDDGQWYFGANIVDISDILGIGDDAIVIKSRDAIKKITEVEEAVRLVKVEPPLLGQIVMTHKGKIVGTVEEYFVHEDNGHLLGCRIQSSSETEDADFVPDDNILTYGTKAVVIKLPHEEESAAEERQPEVEIGQEAAASDGKEQYKNVFIERQKAFLIGRRVTKDINDMDGKIIISKDTMLDEEIIEIAAQAGKLVELTMNSRP</sequence>
<dbReference type="SUPFAM" id="SSF50346">
    <property type="entry name" value="PRC-barrel domain"/>
    <property type="match status" value="1"/>
</dbReference>
<keyword evidence="3" id="KW-1185">Reference proteome</keyword>
<reference evidence="3" key="1">
    <citation type="submission" date="2010-11" db="EMBL/GenBank/DDBJ databases">
        <title>The complete genome of Mahella australiensis DSM 15567.</title>
        <authorList>
            <consortium name="US DOE Joint Genome Institute (JGI-PGF)"/>
            <person name="Lucas S."/>
            <person name="Copeland A."/>
            <person name="Lapidus A."/>
            <person name="Bruce D."/>
            <person name="Goodwin L."/>
            <person name="Pitluck S."/>
            <person name="Kyrpides N."/>
            <person name="Mavromatis K."/>
            <person name="Pagani I."/>
            <person name="Ivanova N."/>
            <person name="Teshima H."/>
            <person name="Brettin T."/>
            <person name="Detter J.C."/>
            <person name="Han C."/>
            <person name="Tapia R."/>
            <person name="Land M."/>
            <person name="Hauser L."/>
            <person name="Markowitz V."/>
            <person name="Cheng J.-F."/>
            <person name="Hugenholtz P."/>
            <person name="Woyke T."/>
            <person name="Wu D."/>
            <person name="Spring S."/>
            <person name="Pukall R."/>
            <person name="Steenblock K."/>
            <person name="Schneider S."/>
            <person name="Klenk H.-P."/>
            <person name="Eisen J.A."/>
        </authorList>
    </citation>
    <scope>NUCLEOTIDE SEQUENCE [LARGE SCALE GENOMIC DNA]</scope>
    <source>
        <strain evidence="3">DSM 15567 / CIP 107919 / 50-1 BON</strain>
    </source>
</reference>
<evidence type="ECO:0000313" key="3">
    <source>
        <dbReference type="Proteomes" id="UP000008457"/>
    </source>
</evidence>
<dbReference type="EMBL" id="CP002360">
    <property type="protein sequence ID" value="AEE95591.1"/>
    <property type="molecule type" value="Genomic_DNA"/>
</dbReference>
<gene>
    <name evidence="2" type="ordered locus">Mahau_0375</name>
</gene>
<evidence type="ECO:0000313" key="2">
    <source>
        <dbReference type="EMBL" id="AEE95591.1"/>
    </source>
</evidence>
<organism evidence="2 3">
    <name type="scientific">Mahella australiensis (strain DSM 15567 / CIP 107919 / 50-1 BON)</name>
    <dbReference type="NCBI Taxonomy" id="697281"/>
    <lineage>
        <taxon>Bacteria</taxon>
        <taxon>Bacillati</taxon>
        <taxon>Bacillota</taxon>
        <taxon>Clostridia</taxon>
        <taxon>Thermoanaerobacterales</taxon>
        <taxon>Thermoanaerobacterales Family IV. Incertae Sedis</taxon>
        <taxon>Mahella</taxon>
    </lineage>
</organism>
<dbReference type="RefSeq" id="WP_013780024.1">
    <property type="nucleotide sequence ID" value="NC_015520.1"/>
</dbReference>
<dbReference type="HOGENOM" id="CLU_068642_0_0_9"/>